<evidence type="ECO:0000313" key="2">
    <source>
        <dbReference type="Proteomes" id="UP000037977"/>
    </source>
</evidence>
<dbReference type="Proteomes" id="UP000037977">
    <property type="component" value="Unassembled WGS sequence"/>
</dbReference>
<evidence type="ECO:0000313" key="1">
    <source>
        <dbReference type="EMBL" id="KOY80651.1"/>
    </source>
</evidence>
<reference evidence="1 2" key="1">
    <citation type="submission" date="2015-07" db="EMBL/GenBank/DDBJ databases">
        <title>Genome sequencing project for genomic taxonomy and phylogenomics of Bacillus-like bacteria.</title>
        <authorList>
            <person name="Liu B."/>
            <person name="Wang J."/>
            <person name="Zhu Y."/>
            <person name="Liu G."/>
            <person name="Chen Q."/>
            <person name="Chen Z."/>
            <person name="Che J."/>
            <person name="Ge C."/>
            <person name="Shi H."/>
            <person name="Pan Z."/>
            <person name="Liu X."/>
        </authorList>
    </citation>
    <scope>NUCLEOTIDE SEQUENCE [LARGE SCALE GENOMIC DNA]</scope>
    <source>
        <strain evidence="1 2">DSM 54</strain>
    </source>
</reference>
<comment type="caution">
    <text evidence="1">The sequence shown here is derived from an EMBL/GenBank/DDBJ whole genome shotgun (WGS) entry which is preliminary data.</text>
</comment>
<accession>A0A0N0CUQ2</accession>
<dbReference type="EMBL" id="LGCI01000010">
    <property type="protein sequence ID" value="KOY80651.1"/>
    <property type="molecule type" value="Genomic_DNA"/>
</dbReference>
<keyword evidence="2" id="KW-1185">Reference proteome</keyword>
<dbReference type="RefSeq" id="WP_053995894.1">
    <property type="nucleotide sequence ID" value="NZ_CP065643.1"/>
</dbReference>
<protein>
    <submittedName>
        <fullName evidence="1">Uncharacterized protein</fullName>
    </submittedName>
</protein>
<organism evidence="1 2">
    <name type="scientific">Lysinibacillus macroides</name>
    <dbReference type="NCBI Taxonomy" id="33935"/>
    <lineage>
        <taxon>Bacteria</taxon>
        <taxon>Bacillati</taxon>
        <taxon>Bacillota</taxon>
        <taxon>Bacilli</taxon>
        <taxon>Bacillales</taxon>
        <taxon>Bacillaceae</taxon>
        <taxon>Lysinibacillus</taxon>
    </lineage>
</organism>
<proteinExistence type="predicted"/>
<gene>
    <name evidence="1" type="ORF">ADM90_15745</name>
</gene>
<name>A0A0N0CUQ2_9BACI</name>
<dbReference type="PATRIC" id="fig|33935.3.peg.1886"/>
<sequence>MILAACASQNIDKEHLAYIENLGWTIQSFDSTEQVTLALAPETIANYEEATITFIEEYIGKEVTITSYTLKEKDPENDQLLVYIYEHQGEIIGTIGKIQNATPGIFNPANKAGLEIQFF</sequence>
<dbReference type="AlphaFoldDB" id="A0A0N0CUQ2"/>